<dbReference type="Pfam" id="PF01740">
    <property type="entry name" value="STAS"/>
    <property type="match status" value="1"/>
</dbReference>
<dbReference type="PANTHER" id="PTHR33495:SF2">
    <property type="entry name" value="ANTI-SIGMA FACTOR ANTAGONIST TM_1081-RELATED"/>
    <property type="match status" value="1"/>
</dbReference>
<dbReference type="PANTHER" id="PTHR33495">
    <property type="entry name" value="ANTI-SIGMA FACTOR ANTAGONIST TM_1081-RELATED-RELATED"/>
    <property type="match status" value="1"/>
</dbReference>
<accession>A0ABV5D8Q2</accession>
<proteinExistence type="inferred from homology"/>
<name>A0ABV5D8Q2_9ACTN</name>
<dbReference type="PROSITE" id="PS50801">
    <property type="entry name" value="STAS"/>
    <property type="match status" value="1"/>
</dbReference>
<comment type="caution">
    <text evidence="5">The sequence shown here is derived from an EMBL/GenBank/DDBJ whole genome shotgun (WGS) entry which is preliminary data.</text>
</comment>
<dbReference type="InterPro" id="IPR002645">
    <property type="entry name" value="STAS_dom"/>
</dbReference>
<evidence type="ECO:0000259" key="4">
    <source>
        <dbReference type="PROSITE" id="PS50801"/>
    </source>
</evidence>
<dbReference type="Proteomes" id="UP001585018">
    <property type="component" value="Unassembled WGS sequence"/>
</dbReference>
<dbReference type="SUPFAM" id="SSF52091">
    <property type="entry name" value="SpoIIaa-like"/>
    <property type="match status" value="1"/>
</dbReference>
<dbReference type="InterPro" id="IPR036513">
    <property type="entry name" value="STAS_dom_sf"/>
</dbReference>
<dbReference type="Gene3D" id="3.30.750.24">
    <property type="entry name" value="STAS domain"/>
    <property type="match status" value="1"/>
</dbReference>
<protein>
    <recommendedName>
        <fullName evidence="2">Anti-sigma factor antagonist</fullName>
    </recommendedName>
</protein>
<evidence type="ECO:0000256" key="1">
    <source>
        <dbReference type="ARBA" id="ARBA00009013"/>
    </source>
</evidence>
<keyword evidence="6" id="KW-1185">Reference proteome</keyword>
<dbReference type="CDD" id="cd07043">
    <property type="entry name" value="STAS_anti-anti-sigma_factors"/>
    <property type="match status" value="1"/>
</dbReference>
<dbReference type="RefSeq" id="WP_376718588.1">
    <property type="nucleotide sequence ID" value="NZ_JAYMRR010000004.1"/>
</dbReference>
<evidence type="ECO:0000256" key="3">
    <source>
        <dbReference type="SAM" id="MobiDB-lite"/>
    </source>
</evidence>
<reference evidence="5 6" key="1">
    <citation type="submission" date="2024-01" db="EMBL/GenBank/DDBJ databases">
        <title>Genome mining of biosynthetic gene clusters to explore secondary metabolites of Streptomyces sp.</title>
        <authorList>
            <person name="Baig A."/>
            <person name="Ajitkumar Shintre N."/>
            <person name="Kumar H."/>
            <person name="Anbarasu A."/>
            <person name="Ramaiah S."/>
        </authorList>
    </citation>
    <scope>NUCLEOTIDE SEQUENCE [LARGE SCALE GENOMIC DNA]</scope>
    <source>
        <strain evidence="5 6">A03</strain>
    </source>
</reference>
<gene>
    <name evidence="5" type="ORF">VSS30_09715</name>
</gene>
<comment type="similarity">
    <text evidence="1 2">Belongs to the anti-sigma-factor antagonist family.</text>
</comment>
<dbReference type="NCBIfam" id="TIGR00377">
    <property type="entry name" value="ant_ant_sig"/>
    <property type="match status" value="1"/>
</dbReference>
<evidence type="ECO:0000313" key="6">
    <source>
        <dbReference type="Proteomes" id="UP001585018"/>
    </source>
</evidence>
<organism evidence="5 6">
    <name type="scientific">Streptomyces parvulus</name>
    <dbReference type="NCBI Taxonomy" id="146923"/>
    <lineage>
        <taxon>Bacteria</taxon>
        <taxon>Bacillati</taxon>
        <taxon>Actinomycetota</taxon>
        <taxon>Actinomycetes</taxon>
        <taxon>Kitasatosporales</taxon>
        <taxon>Streptomycetaceae</taxon>
        <taxon>Streptomyces</taxon>
    </lineage>
</organism>
<evidence type="ECO:0000313" key="5">
    <source>
        <dbReference type="EMBL" id="MFB8749083.1"/>
    </source>
</evidence>
<sequence length="136" mass="14041">MSPLITTVRTSAAGPVIEVVGDLDYLTAHQLCGLVTSLTLRPCHRLVLDLAQLGFCDSNGISALIAARKHGNAADADVILASVPANTLRILRMVGLDQAFTLSPDTRSAAPLARAAVSDSTEASRIGPTGGGGREH</sequence>
<dbReference type="InterPro" id="IPR003658">
    <property type="entry name" value="Anti-sigma_ant"/>
</dbReference>
<feature type="domain" description="STAS" evidence="4">
    <location>
        <begin position="16"/>
        <end position="124"/>
    </location>
</feature>
<evidence type="ECO:0000256" key="2">
    <source>
        <dbReference type="RuleBase" id="RU003749"/>
    </source>
</evidence>
<dbReference type="EMBL" id="JAYMRR010000004">
    <property type="protein sequence ID" value="MFB8749083.1"/>
    <property type="molecule type" value="Genomic_DNA"/>
</dbReference>
<feature type="region of interest" description="Disordered" evidence="3">
    <location>
        <begin position="113"/>
        <end position="136"/>
    </location>
</feature>